<dbReference type="Gene3D" id="3.30.420.10">
    <property type="entry name" value="Ribonuclease H-like superfamily/Ribonuclease H"/>
    <property type="match status" value="1"/>
</dbReference>
<dbReference type="Pfam" id="PF01367">
    <property type="entry name" value="5_3_exonuc"/>
    <property type="match status" value="1"/>
</dbReference>
<keyword evidence="14 17" id="KW-0234">DNA repair</keyword>
<evidence type="ECO:0000259" key="19">
    <source>
        <dbReference type="SMART" id="SM00474"/>
    </source>
</evidence>
<evidence type="ECO:0000256" key="16">
    <source>
        <dbReference type="NCBIfam" id="TIGR00593"/>
    </source>
</evidence>
<comment type="function">
    <text evidence="17">In addition to polymerase activity, this DNA polymerase exhibits 3'-5' and 5'-3' exonuclease activity.</text>
</comment>
<dbReference type="PANTHER" id="PTHR10133:SF27">
    <property type="entry name" value="DNA POLYMERASE NU"/>
    <property type="match status" value="1"/>
</dbReference>
<evidence type="ECO:0000256" key="4">
    <source>
        <dbReference type="ARBA" id="ARBA00020311"/>
    </source>
</evidence>
<keyword evidence="5 17" id="KW-0808">Transferase</keyword>
<dbReference type="InterPro" id="IPR043502">
    <property type="entry name" value="DNA/RNA_pol_sf"/>
</dbReference>
<keyword evidence="7 17" id="KW-0235">DNA replication</keyword>
<dbReference type="RefSeq" id="WP_188640911.1">
    <property type="nucleotide sequence ID" value="NZ_BMID01000001.1"/>
</dbReference>
<dbReference type="SUPFAM" id="SSF53098">
    <property type="entry name" value="Ribonuclease H-like"/>
    <property type="match status" value="1"/>
</dbReference>
<dbReference type="CDD" id="cd09898">
    <property type="entry name" value="H3TH_53EXO"/>
    <property type="match status" value="1"/>
</dbReference>
<evidence type="ECO:0000256" key="9">
    <source>
        <dbReference type="ARBA" id="ARBA00022763"/>
    </source>
</evidence>
<dbReference type="InterPro" id="IPR036279">
    <property type="entry name" value="5-3_exonuclease_C_sf"/>
</dbReference>
<dbReference type="PROSITE" id="PS00447">
    <property type="entry name" value="DNA_POLYMERASE_A"/>
    <property type="match status" value="1"/>
</dbReference>
<dbReference type="Pfam" id="PF01612">
    <property type="entry name" value="DNA_pol_A_exo1"/>
    <property type="match status" value="1"/>
</dbReference>
<keyword evidence="12 17" id="KW-0239">DNA-directed DNA polymerase</keyword>
<dbReference type="Gene3D" id="1.10.150.20">
    <property type="entry name" value="5' to 3' exonuclease, C-terminal subdomain"/>
    <property type="match status" value="2"/>
</dbReference>
<dbReference type="InterPro" id="IPR012337">
    <property type="entry name" value="RNaseH-like_sf"/>
</dbReference>
<comment type="caution">
    <text evidence="22">The sequence shown here is derived from an EMBL/GenBank/DDBJ whole genome shotgun (WGS) entry which is preliminary data.</text>
</comment>
<sequence>MPDSDQAQQHLYLVDGSSYIFRAYHRLPPLTNPEGTPVGAVYGYTTMLWKLADQLDKEDGPTHLAVILDKDSQSFRNEIYAEYKANRPEPPEDLRPQFPLIRDATRAFSLPCIEEQGLEADDLIASYAVAAAKQGWNVTIVSSDKDLMQLVGDEHGGTIDMLDTMKNARIGPAEVEEKFGVPPGKVGDVLALMGDSVDNIPGIYGIGPKTASKLIAEHGSLAGALDAAPEMKKSKLKERLLEGRDMAELSRVLVTLKEDCDLPQPLDEMKLDGIPPEPLGEFLETHGFSSLRKRLETAPATQGEVAQANEESEGDRQPLPELPACNRSKFETVQTIEALERWIARARSARLVAFDTETSSLDAMRADLVGVSLATGPNEACYIPLAHGGSDMFDEKPEQVPMDEAIALLKPLLEDDAVLKIAHNGKYDLNVLARHDIHVTPLDDTMVISFDLDAGRASEGIGGGHGMDELAQRHLGHECIPYKQVCGTGKKAIPFGEVALDKATEYAAEDADVTWRLHHLLKPRLSEEGGTRIYERVDRPLIPVVAGMEREGIRVDRERLAELSKSFAETVAGLEKEIHRLAGGEFTVGSPKQLGDVLFDKLGYKGGRKGKSGQYSTDQTILERLSNEGADIADKVLEWRQLTKLKSTYTDALQEAINPDTGRVHTSYSLVGAQTGRLSSTDPNLQNIPIRTEIGRQIRRAFVPEKGNVILAADYSQIELRLAAHMADVAPLKEAFRAGEDIHNRTAEEMFGNVDRDNRAKAKTINFAILYGISRWGLAGRLKIEADEAQALIDTYFARFPGIQKFIVRTLESVRENGYSETLFGRKTWFPRINAKNPNERAGSERAAVNAPIQGTSADIIKRAMVRMVPALREAGLHDTRMLLQVHDELVFECPEAQAEEAGKVIARVMSSAAEPAVTLDVPLDIEVGIGPSWDDAH</sequence>
<keyword evidence="13 17" id="KW-0238">DNA-binding</keyword>
<dbReference type="InterPro" id="IPR020045">
    <property type="entry name" value="DNA_polI_H3TH"/>
</dbReference>
<comment type="similarity">
    <text evidence="1 17">Belongs to the DNA polymerase type-A family.</text>
</comment>
<evidence type="ECO:0000256" key="11">
    <source>
        <dbReference type="ARBA" id="ARBA00022839"/>
    </source>
</evidence>
<comment type="catalytic activity">
    <reaction evidence="15 17">
        <text>DNA(n) + a 2'-deoxyribonucleoside 5'-triphosphate = DNA(n+1) + diphosphate</text>
        <dbReference type="Rhea" id="RHEA:22508"/>
        <dbReference type="Rhea" id="RHEA-COMP:17339"/>
        <dbReference type="Rhea" id="RHEA-COMP:17340"/>
        <dbReference type="ChEBI" id="CHEBI:33019"/>
        <dbReference type="ChEBI" id="CHEBI:61560"/>
        <dbReference type="ChEBI" id="CHEBI:173112"/>
        <dbReference type="EC" id="2.7.7.7"/>
    </reaction>
</comment>
<dbReference type="InterPro" id="IPR002421">
    <property type="entry name" value="5-3_exonuclease"/>
</dbReference>
<evidence type="ECO:0000256" key="10">
    <source>
        <dbReference type="ARBA" id="ARBA00022801"/>
    </source>
</evidence>
<evidence type="ECO:0000259" key="20">
    <source>
        <dbReference type="SMART" id="SM00475"/>
    </source>
</evidence>
<dbReference type="InterPro" id="IPR019760">
    <property type="entry name" value="DNA-dir_DNA_pol_A_CS"/>
</dbReference>
<evidence type="ECO:0000256" key="2">
    <source>
        <dbReference type="ARBA" id="ARBA00011541"/>
    </source>
</evidence>
<organism evidence="22 23">
    <name type="scientific">Blastomonas marina</name>
    <dbReference type="NCBI Taxonomy" id="1867408"/>
    <lineage>
        <taxon>Bacteria</taxon>
        <taxon>Pseudomonadati</taxon>
        <taxon>Pseudomonadota</taxon>
        <taxon>Alphaproteobacteria</taxon>
        <taxon>Sphingomonadales</taxon>
        <taxon>Sphingomonadaceae</taxon>
        <taxon>Blastomonas</taxon>
    </lineage>
</organism>
<keyword evidence="23" id="KW-1185">Reference proteome</keyword>
<evidence type="ECO:0000259" key="21">
    <source>
        <dbReference type="SMART" id="SM00482"/>
    </source>
</evidence>
<keyword evidence="9 17" id="KW-0227">DNA damage</keyword>
<feature type="region of interest" description="Disordered" evidence="18">
    <location>
        <begin position="297"/>
        <end position="323"/>
    </location>
</feature>
<accession>A0ABQ1F2N7</accession>
<dbReference type="InterPro" id="IPR002298">
    <property type="entry name" value="DNA_polymerase_A"/>
</dbReference>
<dbReference type="SUPFAM" id="SSF47807">
    <property type="entry name" value="5' to 3' exonuclease, C-terminal subdomain"/>
    <property type="match status" value="1"/>
</dbReference>
<dbReference type="PRINTS" id="PR00868">
    <property type="entry name" value="DNAPOLI"/>
</dbReference>
<evidence type="ECO:0000256" key="12">
    <source>
        <dbReference type="ARBA" id="ARBA00022932"/>
    </source>
</evidence>
<dbReference type="SMART" id="SM00475">
    <property type="entry name" value="53EXOc"/>
    <property type="match status" value="1"/>
</dbReference>
<keyword evidence="8" id="KW-0540">Nuclease</keyword>
<dbReference type="InterPro" id="IPR036397">
    <property type="entry name" value="RNaseH_sf"/>
</dbReference>
<evidence type="ECO:0000256" key="15">
    <source>
        <dbReference type="ARBA" id="ARBA00049244"/>
    </source>
</evidence>
<dbReference type="Pfam" id="PF02739">
    <property type="entry name" value="5_3_exonuc_N"/>
    <property type="match status" value="1"/>
</dbReference>
<keyword evidence="10 17" id="KW-0378">Hydrolase</keyword>
<feature type="domain" description="5'-3' exonuclease" evidence="20">
    <location>
        <begin position="9"/>
        <end position="272"/>
    </location>
</feature>
<dbReference type="NCBIfam" id="TIGR00593">
    <property type="entry name" value="pola"/>
    <property type="match status" value="1"/>
</dbReference>
<keyword evidence="6 17" id="KW-0548">Nucleotidyltransferase</keyword>
<evidence type="ECO:0000313" key="23">
    <source>
        <dbReference type="Proteomes" id="UP000603317"/>
    </source>
</evidence>
<evidence type="ECO:0000256" key="1">
    <source>
        <dbReference type="ARBA" id="ARBA00007705"/>
    </source>
</evidence>
<dbReference type="CDD" id="cd08637">
    <property type="entry name" value="DNA_pol_A_pol_I_C"/>
    <property type="match status" value="1"/>
</dbReference>
<gene>
    <name evidence="17" type="primary">polA</name>
    <name evidence="22" type="ORF">GCM10010923_01770</name>
</gene>
<dbReference type="NCBIfam" id="NF004397">
    <property type="entry name" value="PRK05755.1"/>
    <property type="match status" value="1"/>
</dbReference>
<dbReference type="Gene3D" id="3.30.70.370">
    <property type="match status" value="1"/>
</dbReference>
<dbReference type="InterPro" id="IPR029060">
    <property type="entry name" value="PIN-like_dom_sf"/>
</dbReference>
<dbReference type="SUPFAM" id="SSF88723">
    <property type="entry name" value="PIN domain-like"/>
    <property type="match status" value="1"/>
</dbReference>
<dbReference type="InterPro" id="IPR002562">
    <property type="entry name" value="3'-5'_exonuclease_dom"/>
</dbReference>
<evidence type="ECO:0000256" key="6">
    <source>
        <dbReference type="ARBA" id="ARBA00022695"/>
    </source>
</evidence>
<dbReference type="EC" id="2.7.7.7" evidence="3 16"/>
<feature type="domain" description="3'-5' exonuclease" evidence="19">
    <location>
        <begin position="330"/>
        <end position="526"/>
    </location>
</feature>
<evidence type="ECO:0000256" key="13">
    <source>
        <dbReference type="ARBA" id="ARBA00023125"/>
    </source>
</evidence>
<dbReference type="SMART" id="SM00474">
    <property type="entry name" value="35EXOc"/>
    <property type="match status" value="1"/>
</dbReference>
<protein>
    <recommendedName>
        <fullName evidence="4 16">DNA polymerase I</fullName>
        <ecNumber evidence="3 16">2.7.7.7</ecNumber>
    </recommendedName>
</protein>
<dbReference type="CDD" id="cd09859">
    <property type="entry name" value="PIN_53EXO"/>
    <property type="match status" value="1"/>
</dbReference>
<dbReference type="InterPro" id="IPR020046">
    <property type="entry name" value="5-3_exonucl_a-hlix_arch_N"/>
</dbReference>
<evidence type="ECO:0000256" key="14">
    <source>
        <dbReference type="ARBA" id="ARBA00023204"/>
    </source>
</evidence>
<dbReference type="InterPro" id="IPR008918">
    <property type="entry name" value="HhH2"/>
</dbReference>
<evidence type="ECO:0000256" key="5">
    <source>
        <dbReference type="ARBA" id="ARBA00022679"/>
    </source>
</evidence>
<evidence type="ECO:0000256" key="17">
    <source>
        <dbReference type="RuleBase" id="RU004460"/>
    </source>
</evidence>
<dbReference type="Pfam" id="PF00476">
    <property type="entry name" value="DNA_pol_A"/>
    <property type="match status" value="1"/>
</dbReference>
<dbReference type="SMART" id="SM00279">
    <property type="entry name" value="HhH2"/>
    <property type="match status" value="1"/>
</dbReference>
<dbReference type="Gene3D" id="1.20.1060.10">
    <property type="entry name" value="Taq DNA Polymerase, Chain T, domain 4"/>
    <property type="match status" value="1"/>
</dbReference>
<name>A0ABQ1F2N7_9SPHN</name>
<evidence type="ECO:0000256" key="7">
    <source>
        <dbReference type="ARBA" id="ARBA00022705"/>
    </source>
</evidence>
<dbReference type="Proteomes" id="UP000603317">
    <property type="component" value="Unassembled WGS sequence"/>
</dbReference>
<dbReference type="PANTHER" id="PTHR10133">
    <property type="entry name" value="DNA POLYMERASE I"/>
    <property type="match status" value="1"/>
</dbReference>
<dbReference type="InterPro" id="IPR001098">
    <property type="entry name" value="DNA-dir_DNA_pol_A_palm_dom"/>
</dbReference>
<feature type="domain" description="DNA-directed DNA polymerase family A palm" evidence="21">
    <location>
        <begin position="695"/>
        <end position="898"/>
    </location>
</feature>
<evidence type="ECO:0000256" key="8">
    <source>
        <dbReference type="ARBA" id="ARBA00022722"/>
    </source>
</evidence>
<evidence type="ECO:0000256" key="3">
    <source>
        <dbReference type="ARBA" id="ARBA00012417"/>
    </source>
</evidence>
<dbReference type="InterPro" id="IPR018320">
    <property type="entry name" value="DNA_polymerase_1"/>
</dbReference>
<evidence type="ECO:0000256" key="18">
    <source>
        <dbReference type="SAM" id="MobiDB-lite"/>
    </source>
</evidence>
<reference evidence="23" key="1">
    <citation type="journal article" date="2019" name="Int. J. Syst. Evol. Microbiol.">
        <title>The Global Catalogue of Microorganisms (GCM) 10K type strain sequencing project: providing services to taxonomists for standard genome sequencing and annotation.</title>
        <authorList>
            <consortium name="The Broad Institute Genomics Platform"/>
            <consortium name="The Broad Institute Genome Sequencing Center for Infectious Disease"/>
            <person name="Wu L."/>
            <person name="Ma J."/>
        </authorList>
    </citation>
    <scope>NUCLEOTIDE SEQUENCE [LARGE SCALE GENOMIC DNA]</scope>
    <source>
        <strain evidence="23">CGMCC 1.15297</strain>
    </source>
</reference>
<dbReference type="EMBL" id="BMID01000001">
    <property type="protein sequence ID" value="GFZ97436.1"/>
    <property type="molecule type" value="Genomic_DNA"/>
</dbReference>
<evidence type="ECO:0000313" key="22">
    <source>
        <dbReference type="EMBL" id="GFZ97436.1"/>
    </source>
</evidence>
<dbReference type="CDD" id="cd06139">
    <property type="entry name" value="DNA_polA_I_Ecoli_like_exo"/>
    <property type="match status" value="1"/>
</dbReference>
<proteinExistence type="inferred from homology"/>
<dbReference type="SUPFAM" id="SSF56672">
    <property type="entry name" value="DNA/RNA polymerases"/>
    <property type="match status" value="1"/>
</dbReference>
<comment type="subunit">
    <text evidence="2">Single-chain monomer with multiple functions.</text>
</comment>
<keyword evidence="11 17" id="KW-0269">Exonuclease</keyword>
<dbReference type="SMART" id="SM00482">
    <property type="entry name" value="POLAc"/>
    <property type="match status" value="1"/>
</dbReference>
<dbReference type="Gene3D" id="3.40.50.1010">
    <property type="entry name" value="5'-nuclease"/>
    <property type="match status" value="1"/>
</dbReference>